<keyword evidence="4" id="KW-1185">Reference proteome</keyword>
<keyword evidence="2" id="KW-0812">Transmembrane</keyword>
<dbReference type="Proteomes" id="UP001189429">
    <property type="component" value="Unassembled WGS sequence"/>
</dbReference>
<feature type="compositionally biased region" description="Basic and acidic residues" evidence="1">
    <location>
        <begin position="44"/>
        <end position="53"/>
    </location>
</feature>
<accession>A0ABN9PJM0</accession>
<name>A0ABN9PJM0_9DINO</name>
<feature type="compositionally biased region" description="Pro residues" evidence="1">
    <location>
        <begin position="1"/>
        <end position="12"/>
    </location>
</feature>
<feature type="transmembrane region" description="Helical" evidence="2">
    <location>
        <begin position="149"/>
        <end position="170"/>
    </location>
</feature>
<feature type="non-terminal residue" evidence="3">
    <location>
        <position position="1"/>
    </location>
</feature>
<keyword evidence="2" id="KW-0472">Membrane</keyword>
<evidence type="ECO:0000313" key="3">
    <source>
        <dbReference type="EMBL" id="CAK0793205.1"/>
    </source>
</evidence>
<protein>
    <recommendedName>
        <fullName evidence="5">Glycerophosphocholine acyltransferase 1</fullName>
    </recommendedName>
</protein>
<dbReference type="EMBL" id="CAUYUJ010000919">
    <property type="protein sequence ID" value="CAK0793205.1"/>
    <property type="molecule type" value="Genomic_DNA"/>
</dbReference>
<feature type="region of interest" description="Disordered" evidence="1">
    <location>
        <begin position="1"/>
        <end position="55"/>
    </location>
</feature>
<comment type="caution">
    <text evidence="3">The sequence shown here is derived from an EMBL/GenBank/DDBJ whole genome shotgun (WGS) entry which is preliminary data.</text>
</comment>
<evidence type="ECO:0000256" key="2">
    <source>
        <dbReference type="SAM" id="Phobius"/>
    </source>
</evidence>
<feature type="transmembrane region" description="Helical" evidence="2">
    <location>
        <begin position="93"/>
        <end position="111"/>
    </location>
</feature>
<keyword evidence="2" id="KW-1133">Transmembrane helix</keyword>
<evidence type="ECO:0008006" key="5">
    <source>
        <dbReference type="Google" id="ProtNLM"/>
    </source>
</evidence>
<proteinExistence type="predicted"/>
<reference evidence="3" key="1">
    <citation type="submission" date="2023-10" db="EMBL/GenBank/DDBJ databases">
        <authorList>
            <person name="Chen Y."/>
            <person name="Shah S."/>
            <person name="Dougan E. K."/>
            <person name="Thang M."/>
            <person name="Chan C."/>
        </authorList>
    </citation>
    <scope>NUCLEOTIDE SEQUENCE [LARGE SCALE GENOMIC DNA]</scope>
</reference>
<gene>
    <name evidence="3" type="ORF">PCOR1329_LOCUS3582</name>
</gene>
<organism evidence="3 4">
    <name type="scientific">Prorocentrum cordatum</name>
    <dbReference type="NCBI Taxonomy" id="2364126"/>
    <lineage>
        <taxon>Eukaryota</taxon>
        <taxon>Sar</taxon>
        <taxon>Alveolata</taxon>
        <taxon>Dinophyceae</taxon>
        <taxon>Prorocentrales</taxon>
        <taxon>Prorocentraceae</taxon>
        <taxon>Prorocentrum</taxon>
    </lineage>
</organism>
<evidence type="ECO:0000313" key="4">
    <source>
        <dbReference type="Proteomes" id="UP001189429"/>
    </source>
</evidence>
<evidence type="ECO:0000256" key="1">
    <source>
        <dbReference type="SAM" id="MobiDB-lite"/>
    </source>
</evidence>
<sequence>PARPKASAPPAPSTGQDRRRRPLTAATCGPLPMRRFGASGKGPAEPREEERAHSTTVCSCASRRRRGRLGTPAVPRCEGDSEQDVHEDVRHRLTARLALLALALLALGGPAANYLVWTLYAVSAPASLAFAAWCVAVRGRYRPVPLHAWTWRVGAAGAVHVAGLVAHSLLDPWCYGGAASAAWLSACRVLYGPAYLATVTNEYRTTCSC</sequence>